<dbReference type="Pfam" id="PF08804">
    <property type="entry name" value="gp32"/>
    <property type="match status" value="1"/>
</dbReference>
<evidence type="ECO:0000313" key="13">
    <source>
        <dbReference type="EMBL" id="CAB5221853.1"/>
    </source>
</evidence>
<dbReference type="GO" id="GO:0006281">
    <property type="term" value="P:DNA repair"/>
    <property type="evidence" value="ECO:0007669"/>
    <property type="project" value="UniProtKB-UniRule"/>
</dbReference>
<evidence type="ECO:0000256" key="5">
    <source>
        <dbReference type="ARBA" id="ARBA00022763"/>
    </source>
</evidence>
<protein>
    <recommendedName>
        <fullName evidence="1 10">Single-stranded DNA-binding protein</fullName>
        <shortName evidence="10">SSB protein</shortName>
    </recommendedName>
    <alternativeName>
        <fullName evidence="10">Helix-destabilizing protein</fullName>
    </alternativeName>
</protein>
<evidence type="ECO:0000259" key="12">
    <source>
        <dbReference type="Pfam" id="PF08804"/>
    </source>
</evidence>
<keyword evidence="2 10" id="KW-0678">Repressor</keyword>
<dbReference type="InterPro" id="IPR046395">
    <property type="entry name" value="SSB_T4"/>
</dbReference>
<accession>A0A6J7X3N2</accession>
<sequence length="296" mass="33380">MALDFSSLKKSSGGFDKLMKEVEKIATPQTQDNAKDDRFWQPEVDKAGNGYAVIRFLPPSAGEELPWVRIWNHGFQGPTGKWYIENSLTTLGKADPVSELNTELWNSGIEANKDLVRKQKRRLTYIANIYVVKDPAHPENEGTVKLYKFGKKIFDKIKDVMQPQFEDEDPVNPFDFWKGANFKLKIRNVEGYRNYDKSEFDSATPLAEDDALESIWKKQHSLAEFVDPKNFKSYDELKAKLTSVLSGAGASAPRAEATSLDEDMPKPVAAKPAAKPKADFDEDDSLSYFAKLANDD</sequence>
<feature type="compositionally biased region" description="Low complexity" evidence="11">
    <location>
        <begin position="266"/>
        <end position="275"/>
    </location>
</feature>
<evidence type="ECO:0000256" key="11">
    <source>
        <dbReference type="SAM" id="MobiDB-lite"/>
    </source>
</evidence>
<dbReference type="GO" id="GO:0006260">
    <property type="term" value="P:DNA replication"/>
    <property type="evidence" value="ECO:0007669"/>
    <property type="project" value="UniProtKB-KW"/>
</dbReference>
<keyword evidence="8 10" id="KW-0238">DNA-binding</keyword>
<keyword evidence="3" id="KW-0235">DNA replication</keyword>
<comment type="similarity">
    <text evidence="10">Belongs to the Tequatrovirus single-stranded DNA-binding protein family.</text>
</comment>
<dbReference type="SUPFAM" id="SSF50249">
    <property type="entry name" value="Nucleic acid-binding proteins"/>
    <property type="match status" value="1"/>
</dbReference>
<keyword evidence="9 10" id="KW-0234">DNA repair</keyword>
<proteinExistence type="inferred from homology"/>
<dbReference type="InterPro" id="IPR044947">
    <property type="entry name" value="Phage_T4_Gp32_ssDNA-bd_sf"/>
</dbReference>
<evidence type="ECO:0000256" key="6">
    <source>
        <dbReference type="ARBA" id="ARBA00022833"/>
    </source>
</evidence>
<dbReference type="GO" id="GO:0006310">
    <property type="term" value="P:DNA recombination"/>
    <property type="evidence" value="ECO:0007669"/>
    <property type="project" value="UniProtKB-UniRule"/>
</dbReference>
<evidence type="ECO:0000256" key="2">
    <source>
        <dbReference type="ARBA" id="ARBA00022491"/>
    </source>
</evidence>
<keyword evidence="5" id="KW-0227">DNA damage</keyword>
<reference evidence="13" key="1">
    <citation type="submission" date="2020-05" db="EMBL/GenBank/DDBJ databases">
        <authorList>
            <person name="Chiriac C."/>
            <person name="Salcher M."/>
            <person name="Ghai R."/>
            <person name="Kavagutti S V."/>
        </authorList>
    </citation>
    <scope>NUCLEOTIDE SEQUENCE</scope>
</reference>
<comment type="caution">
    <text evidence="10">Lacks conserved residue(s) required for the propagation of feature annotation.</text>
</comment>
<name>A0A6J7X3N2_9CAUD</name>
<keyword evidence="4" id="KW-0479">Metal-binding</keyword>
<evidence type="ECO:0000256" key="4">
    <source>
        <dbReference type="ARBA" id="ARBA00022723"/>
    </source>
</evidence>
<dbReference type="InterPro" id="IPR012340">
    <property type="entry name" value="NA-bd_OB-fold"/>
</dbReference>
<feature type="domain" description="Bacteriophage T4 Gp32 single-stranded DNA-binding" evidence="12">
    <location>
        <begin position="48"/>
        <end position="244"/>
    </location>
</feature>
<dbReference type="Gene3D" id="3.90.198.10">
    <property type="entry name" value="Replication Fork Single-Stranded Dna Binding Protein"/>
    <property type="match status" value="1"/>
</dbReference>
<comment type="domain">
    <text evidence="10">The acidic C-terminus is involved in modulating the ssDNA binding properties. The N-terminus LAST motif is involved in the cooperative binding of the protein to single-stranded nucleic acids.</text>
</comment>
<evidence type="ECO:0000256" key="7">
    <source>
        <dbReference type="ARBA" id="ARBA00023109"/>
    </source>
</evidence>
<dbReference type="HAMAP" id="MF_04152">
    <property type="entry name" value="SSB_T4"/>
    <property type="match status" value="1"/>
</dbReference>
<dbReference type="GO" id="GO:0046872">
    <property type="term" value="F:metal ion binding"/>
    <property type="evidence" value="ECO:0007669"/>
    <property type="project" value="UniProtKB-KW"/>
</dbReference>
<evidence type="ECO:0000256" key="3">
    <source>
        <dbReference type="ARBA" id="ARBA00022705"/>
    </source>
</evidence>
<evidence type="ECO:0000256" key="1">
    <source>
        <dbReference type="ARBA" id="ARBA00018590"/>
    </source>
</evidence>
<dbReference type="EMBL" id="LR798294">
    <property type="protein sequence ID" value="CAB5221853.1"/>
    <property type="molecule type" value="Genomic_DNA"/>
</dbReference>
<gene>
    <name evidence="13" type="ORF">UFOVP242_107</name>
</gene>
<evidence type="ECO:0000256" key="8">
    <source>
        <dbReference type="ARBA" id="ARBA00023125"/>
    </source>
</evidence>
<comment type="function">
    <text evidence="10">Single-stranded DNA-binding protein that participates in viral DNA replication, recombination, and repair. Coats the lagging-strand ssDNA as the replication fork advances. Stimulates the activities of viral DNA polymerase and the replicative helicase, probably via its interaction with the helicase assembly factor. Together with the replicative helicase and the helicase assembly factor, promotes pairing of two homologous DNA molecules containing complementary single-stranded regions and mediates homologous DNA strand exchange. Promotes also the formation of joint molecules. mRNA specific autogenous translational repressor.</text>
</comment>
<dbReference type="GO" id="GO:0039686">
    <property type="term" value="P:bidirectional double-stranded viral DNA replication"/>
    <property type="evidence" value="ECO:0007669"/>
    <property type="project" value="UniProtKB-UniRule"/>
</dbReference>
<evidence type="ECO:0000256" key="10">
    <source>
        <dbReference type="HAMAP-Rule" id="MF_04152"/>
    </source>
</evidence>
<dbReference type="InterPro" id="IPR012339">
    <property type="entry name" value="Phage_T4_Gp32_ssDNA-bd"/>
</dbReference>
<keyword evidence="10" id="KW-0233">DNA recombination</keyword>
<feature type="region of interest" description="Disordered" evidence="11">
    <location>
        <begin position="246"/>
        <end position="280"/>
    </location>
</feature>
<comment type="subunit">
    <text evidence="10">Homodimer in the absence of DNA, monomer when binding DNA. Interacts with the DNA helicase assembly protein; a ternary complex between the helicase assembly protein, the single-stranded DNA-binding protein and ssDNA is an obligatory intermediate in the helicase loading mechanism. Part of the replicase complex that includes the DNA polymerase, the polymerase clamp, the clamp loader complex, the single-stranded DNA binding protein, the primase, the replicative helicase and the helicase assembly factor. Interacts (via C-terminus) with the viral SF1 dDA helicase. Interacts with the viral SF2 UvsW repair helicase.</text>
</comment>
<evidence type="ECO:0000256" key="9">
    <source>
        <dbReference type="ARBA" id="ARBA00023204"/>
    </source>
</evidence>
<dbReference type="GO" id="GO:0003697">
    <property type="term" value="F:single-stranded DNA binding"/>
    <property type="evidence" value="ECO:0007669"/>
    <property type="project" value="UniProtKB-UniRule"/>
</dbReference>
<keyword evidence="6" id="KW-0862">Zinc</keyword>
<organism evidence="13">
    <name type="scientific">uncultured Caudovirales phage</name>
    <dbReference type="NCBI Taxonomy" id="2100421"/>
    <lineage>
        <taxon>Viruses</taxon>
        <taxon>Duplodnaviria</taxon>
        <taxon>Heunggongvirae</taxon>
        <taxon>Uroviricota</taxon>
        <taxon>Caudoviricetes</taxon>
        <taxon>Peduoviridae</taxon>
        <taxon>Maltschvirus</taxon>
        <taxon>Maltschvirus maltsch</taxon>
    </lineage>
</organism>
<keyword evidence="7 10" id="KW-1194">Viral DNA replication</keyword>